<dbReference type="PROSITE" id="PS51387">
    <property type="entry name" value="FAD_PCMH"/>
    <property type="match status" value="1"/>
</dbReference>
<name>A0ABV7R0I5_9RHOB</name>
<dbReference type="Gene3D" id="3.30.465.10">
    <property type="match status" value="1"/>
</dbReference>
<keyword evidence="14 19" id="KW-0560">Oxidoreductase</keyword>
<comment type="subcellular location">
    <subcellularLocation>
        <location evidence="3 19">Cytoplasm</location>
    </subcellularLocation>
</comment>
<evidence type="ECO:0000256" key="9">
    <source>
        <dbReference type="ARBA" id="ARBA00022630"/>
    </source>
</evidence>
<evidence type="ECO:0000256" key="16">
    <source>
        <dbReference type="ARBA" id="ARBA00023316"/>
    </source>
</evidence>
<dbReference type="Pfam" id="PF02873">
    <property type="entry name" value="MurB_C"/>
    <property type="match status" value="1"/>
</dbReference>
<dbReference type="SUPFAM" id="SSF56176">
    <property type="entry name" value="FAD-binding/transporter-associated domain-like"/>
    <property type="match status" value="1"/>
</dbReference>
<dbReference type="HAMAP" id="MF_00037">
    <property type="entry name" value="MurB"/>
    <property type="match status" value="1"/>
</dbReference>
<evidence type="ECO:0000256" key="5">
    <source>
        <dbReference type="ARBA" id="ARBA00012518"/>
    </source>
</evidence>
<feature type="compositionally biased region" description="Polar residues" evidence="20">
    <location>
        <begin position="215"/>
        <end position="229"/>
    </location>
</feature>
<sequence length="306" mass="32476">MQQQLPTPRGALTPNRPLDGLTWLRVGGPADWLFQPADQDDLAAFLRALDPAMPVIPIGVGSNLIVRDGGVRGVVIRLGRGFADIVIDGQMVTAGAAALDAHVARKAAAAGLDLTFLRTIPGSIGGAVRMNAGCYGAYLADHLVSVRTVARDGTVHDLAAADLRFGYRHSDLPEGWVITHAVLRADAGDPAELDARMEDQLARRDASQPTRERSAGSTFRNPAGFSSTGRADDTHALKAWSLIDAAGLRGHRLGGAQMSEKHPNFLLNTGGATAAELEALGELVRARVRETSGHDLQWEVIRLGEP</sequence>
<dbReference type="InterPro" id="IPR016169">
    <property type="entry name" value="FAD-bd_PCMH_sub2"/>
</dbReference>
<comment type="function">
    <text evidence="2 19">Cell wall formation.</text>
</comment>
<dbReference type="InterPro" id="IPR003170">
    <property type="entry name" value="MurB"/>
</dbReference>
<dbReference type="InterPro" id="IPR036318">
    <property type="entry name" value="FAD-bd_PCMH-like_sf"/>
</dbReference>
<evidence type="ECO:0000256" key="3">
    <source>
        <dbReference type="ARBA" id="ARBA00004496"/>
    </source>
</evidence>
<gene>
    <name evidence="19 22" type="primary">murB</name>
    <name evidence="22" type="ORF">ACFOMH_00525</name>
</gene>
<dbReference type="Gene3D" id="3.90.78.10">
    <property type="entry name" value="UDP-N-acetylenolpyruvoylglucosamine reductase, C-terminal domain"/>
    <property type="match status" value="1"/>
</dbReference>
<dbReference type="InterPro" id="IPR036635">
    <property type="entry name" value="MurB_C_sf"/>
</dbReference>
<evidence type="ECO:0000256" key="7">
    <source>
        <dbReference type="ARBA" id="ARBA00022490"/>
    </source>
</evidence>
<evidence type="ECO:0000256" key="10">
    <source>
        <dbReference type="ARBA" id="ARBA00022827"/>
    </source>
</evidence>
<evidence type="ECO:0000259" key="21">
    <source>
        <dbReference type="PROSITE" id="PS51387"/>
    </source>
</evidence>
<evidence type="ECO:0000256" key="18">
    <source>
        <dbReference type="ARBA" id="ARBA00048914"/>
    </source>
</evidence>
<proteinExistence type="inferred from homology"/>
<keyword evidence="10 19" id="KW-0274">FAD</keyword>
<comment type="cofactor">
    <cofactor evidence="1 19">
        <name>FAD</name>
        <dbReference type="ChEBI" id="CHEBI:57692"/>
    </cofactor>
</comment>
<dbReference type="EC" id="1.3.1.98" evidence="5 19"/>
<evidence type="ECO:0000256" key="11">
    <source>
        <dbReference type="ARBA" id="ARBA00022857"/>
    </source>
</evidence>
<feature type="compositionally biased region" description="Basic and acidic residues" evidence="20">
    <location>
        <begin position="200"/>
        <end position="214"/>
    </location>
</feature>
<evidence type="ECO:0000256" key="1">
    <source>
        <dbReference type="ARBA" id="ARBA00001974"/>
    </source>
</evidence>
<keyword evidence="23" id="KW-1185">Reference proteome</keyword>
<dbReference type="Gene3D" id="3.30.43.10">
    <property type="entry name" value="Uridine Diphospho-n-acetylenolpyruvylglucosamine Reductase, domain 2"/>
    <property type="match status" value="1"/>
</dbReference>
<dbReference type="GO" id="GO:0008762">
    <property type="term" value="F:UDP-N-acetylmuramate dehydrogenase activity"/>
    <property type="evidence" value="ECO:0007669"/>
    <property type="project" value="UniProtKB-EC"/>
</dbReference>
<dbReference type="InterPro" id="IPR006094">
    <property type="entry name" value="Oxid_FAD_bind_N"/>
</dbReference>
<feature type="active site" evidence="19">
    <location>
        <position position="168"/>
    </location>
</feature>
<feature type="region of interest" description="Disordered" evidence="20">
    <location>
        <begin position="200"/>
        <end position="230"/>
    </location>
</feature>
<evidence type="ECO:0000256" key="8">
    <source>
        <dbReference type="ARBA" id="ARBA00022618"/>
    </source>
</evidence>
<evidence type="ECO:0000256" key="2">
    <source>
        <dbReference type="ARBA" id="ARBA00003921"/>
    </source>
</evidence>
<comment type="pathway">
    <text evidence="4 19">Cell wall biogenesis; peptidoglycan biosynthesis.</text>
</comment>
<dbReference type="Pfam" id="PF01565">
    <property type="entry name" value="FAD_binding_4"/>
    <property type="match status" value="1"/>
</dbReference>
<keyword evidence="9 19" id="KW-0285">Flavoprotein</keyword>
<evidence type="ECO:0000256" key="17">
    <source>
        <dbReference type="ARBA" id="ARBA00031026"/>
    </source>
</evidence>
<dbReference type="NCBIfam" id="TIGR00179">
    <property type="entry name" value="murB"/>
    <property type="match status" value="1"/>
</dbReference>
<dbReference type="Proteomes" id="UP001595721">
    <property type="component" value="Unassembled WGS sequence"/>
</dbReference>
<accession>A0ABV7R0I5</accession>
<dbReference type="RefSeq" id="WP_377742366.1">
    <property type="nucleotide sequence ID" value="NZ_JBHRXJ010000001.1"/>
</dbReference>
<protein>
    <recommendedName>
        <fullName evidence="6 19">UDP-N-acetylenolpyruvoylglucosamine reductase</fullName>
        <ecNumber evidence="5 19">1.3.1.98</ecNumber>
    </recommendedName>
    <alternativeName>
        <fullName evidence="17 19">UDP-N-acetylmuramate dehydrogenase</fullName>
    </alternativeName>
</protein>
<dbReference type="NCBIfam" id="NF010480">
    <property type="entry name" value="PRK13905.1"/>
    <property type="match status" value="1"/>
</dbReference>
<keyword evidence="13 19" id="KW-0573">Peptidoglycan synthesis</keyword>
<evidence type="ECO:0000256" key="14">
    <source>
        <dbReference type="ARBA" id="ARBA00023002"/>
    </source>
</evidence>
<dbReference type="PANTHER" id="PTHR21071:SF4">
    <property type="entry name" value="UDP-N-ACETYLENOLPYRUVOYLGLUCOSAMINE REDUCTASE"/>
    <property type="match status" value="1"/>
</dbReference>
<reference evidence="23" key="1">
    <citation type="journal article" date="2019" name="Int. J. Syst. Evol. Microbiol.">
        <title>The Global Catalogue of Microorganisms (GCM) 10K type strain sequencing project: providing services to taxonomists for standard genome sequencing and annotation.</title>
        <authorList>
            <consortium name="The Broad Institute Genomics Platform"/>
            <consortium name="The Broad Institute Genome Sequencing Center for Infectious Disease"/>
            <person name="Wu L."/>
            <person name="Ma J."/>
        </authorList>
    </citation>
    <scope>NUCLEOTIDE SEQUENCE [LARGE SCALE GENOMIC DNA]</scope>
    <source>
        <strain evidence="23">KCTC 42899</strain>
    </source>
</reference>
<evidence type="ECO:0000256" key="4">
    <source>
        <dbReference type="ARBA" id="ARBA00004752"/>
    </source>
</evidence>
<dbReference type="InterPro" id="IPR011601">
    <property type="entry name" value="MurB_C"/>
</dbReference>
<evidence type="ECO:0000256" key="13">
    <source>
        <dbReference type="ARBA" id="ARBA00022984"/>
    </source>
</evidence>
<keyword evidence="12 19" id="KW-0133">Cell shape</keyword>
<feature type="active site" description="Proton donor" evidence="19">
    <location>
        <position position="217"/>
    </location>
</feature>
<dbReference type="InterPro" id="IPR016167">
    <property type="entry name" value="FAD-bd_PCMH_sub1"/>
</dbReference>
<feature type="active site" evidence="19">
    <location>
        <position position="299"/>
    </location>
</feature>
<keyword evidence="16 19" id="KW-0961">Cell wall biogenesis/degradation</keyword>
<evidence type="ECO:0000313" key="23">
    <source>
        <dbReference type="Proteomes" id="UP001595721"/>
    </source>
</evidence>
<evidence type="ECO:0000256" key="20">
    <source>
        <dbReference type="SAM" id="MobiDB-lite"/>
    </source>
</evidence>
<comment type="caution">
    <text evidence="22">The sequence shown here is derived from an EMBL/GenBank/DDBJ whole genome shotgun (WGS) entry which is preliminary data.</text>
</comment>
<evidence type="ECO:0000256" key="12">
    <source>
        <dbReference type="ARBA" id="ARBA00022960"/>
    </source>
</evidence>
<keyword evidence="15 19" id="KW-0131">Cell cycle</keyword>
<dbReference type="EMBL" id="JBHRXJ010000001">
    <property type="protein sequence ID" value="MFC3526637.1"/>
    <property type="molecule type" value="Genomic_DNA"/>
</dbReference>
<evidence type="ECO:0000256" key="6">
    <source>
        <dbReference type="ARBA" id="ARBA00015188"/>
    </source>
</evidence>
<evidence type="ECO:0000256" key="19">
    <source>
        <dbReference type="HAMAP-Rule" id="MF_00037"/>
    </source>
</evidence>
<dbReference type="PANTHER" id="PTHR21071">
    <property type="entry name" value="UDP-N-ACETYLENOLPYRUVOYLGLUCOSAMINE REDUCTASE"/>
    <property type="match status" value="1"/>
</dbReference>
<evidence type="ECO:0000313" key="22">
    <source>
        <dbReference type="EMBL" id="MFC3526637.1"/>
    </source>
</evidence>
<keyword evidence="8 19" id="KW-0132">Cell division</keyword>
<evidence type="ECO:0000256" key="15">
    <source>
        <dbReference type="ARBA" id="ARBA00023306"/>
    </source>
</evidence>
<comment type="catalytic activity">
    <reaction evidence="18 19">
        <text>UDP-N-acetyl-alpha-D-muramate + NADP(+) = UDP-N-acetyl-3-O-(1-carboxyvinyl)-alpha-D-glucosamine + NADPH + H(+)</text>
        <dbReference type="Rhea" id="RHEA:12248"/>
        <dbReference type="ChEBI" id="CHEBI:15378"/>
        <dbReference type="ChEBI" id="CHEBI:57783"/>
        <dbReference type="ChEBI" id="CHEBI:58349"/>
        <dbReference type="ChEBI" id="CHEBI:68483"/>
        <dbReference type="ChEBI" id="CHEBI:70757"/>
        <dbReference type="EC" id="1.3.1.98"/>
    </reaction>
</comment>
<keyword evidence="11 19" id="KW-0521">NADP</keyword>
<comment type="similarity">
    <text evidence="19">Belongs to the MurB family.</text>
</comment>
<dbReference type="SUPFAM" id="SSF56194">
    <property type="entry name" value="Uridine diphospho-N-Acetylenolpyruvylglucosamine reductase, MurB, C-terminal domain"/>
    <property type="match status" value="1"/>
</dbReference>
<organism evidence="22 23">
    <name type="scientific">Paracoccus mangrovi</name>
    <dbReference type="NCBI Taxonomy" id="1715645"/>
    <lineage>
        <taxon>Bacteria</taxon>
        <taxon>Pseudomonadati</taxon>
        <taxon>Pseudomonadota</taxon>
        <taxon>Alphaproteobacteria</taxon>
        <taxon>Rhodobacterales</taxon>
        <taxon>Paracoccaceae</taxon>
        <taxon>Paracoccus</taxon>
    </lineage>
</organism>
<dbReference type="InterPro" id="IPR016166">
    <property type="entry name" value="FAD-bd_PCMH"/>
</dbReference>
<feature type="domain" description="FAD-binding PCMH-type" evidence="21">
    <location>
        <begin position="25"/>
        <end position="188"/>
    </location>
</feature>
<keyword evidence="7 19" id="KW-0963">Cytoplasm</keyword>